<accession>A0A9P6N884</accession>
<gene>
    <name evidence="2" type="ORF">CROQUDRAFT_663880</name>
</gene>
<evidence type="ECO:0000313" key="3">
    <source>
        <dbReference type="Proteomes" id="UP000886653"/>
    </source>
</evidence>
<reference evidence="2" key="1">
    <citation type="submission" date="2013-11" db="EMBL/GenBank/DDBJ databases">
        <title>Genome sequence of the fusiform rust pathogen reveals effectors for host alternation and coevolution with pine.</title>
        <authorList>
            <consortium name="DOE Joint Genome Institute"/>
            <person name="Smith K."/>
            <person name="Pendleton A."/>
            <person name="Kubisiak T."/>
            <person name="Anderson C."/>
            <person name="Salamov A."/>
            <person name="Aerts A."/>
            <person name="Riley R."/>
            <person name="Clum A."/>
            <person name="Lindquist E."/>
            <person name="Ence D."/>
            <person name="Campbell M."/>
            <person name="Kronenberg Z."/>
            <person name="Feau N."/>
            <person name="Dhillon B."/>
            <person name="Hamelin R."/>
            <person name="Burleigh J."/>
            <person name="Smith J."/>
            <person name="Yandell M."/>
            <person name="Nelson C."/>
            <person name="Grigoriev I."/>
            <person name="Davis J."/>
        </authorList>
    </citation>
    <scope>NUCLEOTIDE SEQUENCE</scope>
    <source>
        <strain evidence="2">G11</strain>
    </source>
</reference>
<dbReference type="AlphaFoldDB" id="A0A9P6N884"/>
<keyword evidence="3" id="KW-1185">Reference proteome</keyword>
<organism evidence="2 3">
    <name type="scientific">Cronartium quercuum f. sp. fusiforme G11</name>
    <dbReference type="NCBI Taxonomy" id="708437"/>
    <lineage>
        <taxon>Eukaryota</taxon>
        <taxon>Fungi</taxon>
        <taxon>Dikarya</taxon>
        <taxon>Basidiomycota</taxon>
        <taxon>Pucciniomycotina</taxon>
        <taxon>Pucciniomycetes</taxon>
        <taxon>Pucciniales</taxon>
        <taxon>Coleosporiaceae</taxon>
        <taxon>Cronartium</taxon>
    </lineage>
</organism>
<dbReference type="Proteomes" id="UP000886653">
    <property type="component" value="Unassembled WGS sequence"/>
</dbReference>
<evidence type="ECO:0000256" key="1">
    <source>
        <dbReference type="SAM" id="Phobius"/>
    </source>
</evidence>
<dbReference type="OrthoDB" id="2517103at2759"/>
<keyword evidence="1" id="KW-0812">Transmembrane</keyword>
<protein>
    <submittedName>
        <fullName evidence="2">Uncharacterized protein</fullName>
    </submittedName>
</protein>
<feature type="transmembrane region" description="Helical" evidence="1">
    <location>
        <begin position="139"/>
        <end position="162"/>
    </location>
</feature>
<keyword evidence="1" id="KW-1133">Transmembrane helix</keyword>
<sequence length="193" mass="21610">MNQIEGMPASLGPLMSRRSFERMSTSTLYEPATAHFMNHKLPSESDSYDPPLSARSSRFHSLSSTIHSTQSSRLLTIITDSPANKDNLGCSGLLFMSDDYLTLTPDSLHTITQSYPRRGPSRYIIETDNAFTVWSPRGWLNLLFLVILLVGLIVLFVVWPIMKYVSHVQQRRGANGDESPQNVLLLVSQVPGR</sequence>
<proteinExistence type="predicted"/>
<dbReference type="EMBL" id="MU167386">
    <property type="protein sequence ID" value="KAG0141449.1"/>
    <property type="molecule type" value="Genomic_DNA"/>
</dbReference>
<name>A0A9P6N884_9BASI</name>
<evidence type="ECO:0000313" key="2">
    <source>
        <dbReference type="EMBL" id="KAG0141449.1"/>
    </source>
</evidence>
<keyword evidence="1" id="KW-0472">Membrane</keyword>
<comment type="caution">
    <text evidence="2">The sequence shown here is derived from an EMBL/GenBank/DDBJ whole genome shotgun (WGS) entry which is preliminary data.</text>
</comment>